<dbReference type="SMART" id="SM00292">
    <property type="entry name" value="BRCT"/>
    <property type="match status" value="1"/>
</dbReference>
<dbReference type="InterPro" id="IPR036420">
    <property type="entry name" value="BRCT_dom_sf"/>
</dbReference>
<keyword evidence="4" id="KW-1185">Reference proteome</keyword>
<accession>A0A9W9K0Y1</accession>
<sequence length="348" mass="38071">MPTEANPPRKRPPSPQNWKRFDAWNSASTGHQKHRAAYAGSVSWRDTRSLKLERQLQIGDCLREEDHHANSARALAFDGIRASQSDHEEKAEGEKGITEDTSKDKSVEGPGEWKWVADAEAKRAHMGVKDIRSFMGVSKRKAGEELLRTEKKKMAPSHHTNRSDTRDEHRNANRNTDSKSGPLIETAPKILPSSLPPSTKPSMDDQMNSASKAISTSTSEHVPKIFAGITIFLNGSTLPLISDHRLKQLLVKHGAQISIFMARKTVSHMIVGQPNTGSEAAIGAGGGLSARKLQQEIARGGWKGVKIISVEWALESIKAGKRLAESRFAVLNVAQKGQKSVAGMFGAQ</sequence>
<proteinExistence type="predicted"/>
<feature type="domain" description="BRCT" evidence="2">
    <location>
        <begin position="221"/>
        <end position="330"/>
    </location>
</feature>
<dbReference type="AlphaFoldDB" id="A0A9W9K0Y1"/>
<gene>
    <name evidence="3" type="ORF">N7456_011698</name>
</gene>
<dbReference type="InterPro" id="IPR001357">
    <property type="entry name" value="BRCT_dom"/>
</dbReference>
<feature type="region of interest" description="Disordered" evidence="1">
    <location>
        <begin position="77"/>
        <end position="112"/>
    </location>
</feature>
<dbReference type="EMBL" id="JAPQKH010000007">
    <property type="protein sequence ID" value="KAJ5088082.1"/>
    <property type="molecule type" value="Genomic_DNA"/>
</dbReference>
<feature type="compositionally biased region" description="Basic and acidic residues" evidence="1">
    <location>
        <begin position="161"/>
        <end position="171"/>
    </location>
</feature>
<evidence type="ECO:0000256" key="1">
    <source>
        <dbReference type="SAM" id="MobiDB-lite"/>
    </source>
</evidence>
<reference evidence="3" key="2">
    <citation type="journal article" date="2023" name="IMA Fungus">
        <title>Comparative genomic study of the Penicillium genus elucidates a diverse pangenome and 15 lateral gene transfer events.</title>
        <authorList>
            <person name="Petersen C."/>
            <person name="Sorensen T."/>
            <person name="Nielsen M.R."/>
            <person name="Sondergaard T.E."/>
            <person name="Sorensen J.L."/>
            <person name="Fitzpatrick D.A."/>
            <person name="Frisvad J.C."/>
            <person name="Nielsen K.L."/>
        </authorList>
    </citation>
    <scope>NUCLEOTIDE SEQUENCE</scope>
    <source>
        <strain evidence="3">IBT 30069</strain>
    </source>
</reference>
<dbReference type="Gene3D" id="3.40.50.10190">
    <property type="entry name" value="BRCT domain"/>
    <property type="match status" value="1"/>
</dbReference>
<dbReference type="SUPFAM" id="SSF52113">
    <property type="entry name" value="BRCT domain"/>
    <property type="match status" value="1"/>
</dbReference>
<evidence type="ECO:0000259" key="2">
    <source>
        <dbReference type="PROSITE" id="PS50172"/>
    </source>
</evidence>
<feature type="compositionally biased region" description="Basic and acidic residues" evidence="1">
    <location>
        <begin position="84"/>
        <end position="107"/>
    </location>
</feature>
<reference evidence="3" key="1">
    <citation type="submission" date="2022-11" db="EMBL/GenBank/DDBJ databases">
        <authorList>
            <person name="Petersen C."/>
        </authorList>
    </citation>
    <scope>NUCLEOTIDE SEQUENCE</scope>
    <source>
        <strain evidence="3">IBT 30069</strain>
    </source>
</reference>
<feature type="compositionally biased region" description="Polar residues" evidence="1">
    <location>
        <begin position="205"/>
        <end position="217"/>
    </location>
</feature>
<dbReference type="PROSITE" id="PS50172">
    <property type="entry name" value="BRCT"/>
    <property type="match status" value="1"/>
</dbReference>
<comment type="caution">
    <text evidence="3">The sequence shown here is derived from an EMBL/GenBank/DDBJ whole genome shotgun (WGS) entry which is preliminary data.</text>
</comment>
<dbReference type="OrthoDB" id="427711at2759"/>
<name>A0A9W9K0Y1_9EURO</name>
<evidence type="ECO:0000313" key="3">
    <source>
        <dbReference type="EMBL" id="KAJ5088082.1"/>
    </source>
</evidence>
<evidence type="ECO:0000313" key="4">
    <source>
        <dbReference type="Proteomes" id="UP001149165"/>
    </source>
</evidence>
<protein>
    <recommendedName>
        <fullName evidence="2">BRCT domain-containing protein</fullName>
    </recommendedName>
</protein>
<feature type="region of interest" description="Disordered" evidence="1">
    <location>
        <begin position="147"/>
        <end position="217"/>
    </location>
</feature>
<dbReference type="Proteomes" id="UP001149165">
    <property type="component" value="Unassembled WGS sequence"/>
</dbReference>
<feature type="region of interest" description="Disordered" evidence="1">
    <location>
        <begin position="1"/>
        <end position="41"/>
    </location>
</feature>
<organism evidence="3 4">
    <name type="scientific">Penicillium angulare</name>
    <dbReference type="NCBI Taxonomy" id="116970"/>
    <lineage>
        <taxon>Eukaryota</taxon>
        <taxon>Fungi</taxon>
        <taxon>Dikarya</taxon>
        <taxon>Ascomycota</taxon>
        <taxon>Pezizomycotina</taxon>
        <taxon>Eurotiomycetes</taxon>
        <taxon>Eurotiomycetidae</taxon>
        <taxon>Eurotiales</taxon>
        <taxon>Aspergillaceae</taxon>
        <taxon>Penicillium</taxon>
    </lineage>
</organism>